<dbReference type="Pfam" id="PF05036">
    <property type="entry name" value="SPOR"/>
    <property type="match status" value="1"/>
</dbReference>
<name>A0AA41YIL4_9PROT</name>
<comment type="similarity">
    <text evidence="2">Belongs to the virb1 family.</text>
</comment>
<dbReference type="SUPFAM" id="SSF53955">
    <property type="entry name" value="Lysozyme-like"/>
    <property type="match status" value="1"/>
</dbReference>
<dbReference type="EMBL" id="JAPDNT010000001">
    <property type="protein sequence ID" value="MCW3473085.1"/>
    <property type="molecule type" value="Genomic_DNA"/>
</dbReference>
<reference evidence="4" key="1">
    <citation type="submission" date="2022-09" db="EMBL/GenBank/DDBJ databases">
        <title>Rhodovastum sp. nov. RN2-1 isolated from soil in Seongnam, South Korea.</title>
        <authorList>
            <person name="Le N.T."/>
        </authorList>
    </citation>
    <scope>NUCLEOTIDE SEQUENCE</scope>
    <source>
        <strain evidence="4">RN2-1</strain>
    </source>
</reference>
<evidence type="ECO:0000313" key="5">
    <source>
        <dbReference type="Proteomes" id="UP001165679"/>
    </source>
</evidence>
<evidence type="ECO:0000256" key="2">
    <source>
        <dbReference type="ARBA" id="ARBA00009387"/>
    </source>
</evidence>
<dbReference type="PANTHER" id="PTHR37423:SF2">
    <property type="entry name" value="MEMBRANE-BOUND LYTIC MUREIN TRANSGLYCOSYLASE C"/>
    <property type="match status" value="1"/>
</dbReference>
<dbReference type="InterPro" id="IPR023346">
    <property type="entry name" value="Lysozyme-like_dom_sf"/>
</dbReference>
<dbReference type="RefSeq" id="WP_347403170.1">
    <property type="nucleotide sequence ID" value="NZ_JAPDNT010000001.1"/>
</dbReference>
<comment type="similarity">
    <text evidence="1">Belongs to the transglycosylase Slt family.</text>
</comment>
<dbReference type="InterPro" id="IPR036680">
    <property type="entry name" value="SPOR-like_sf"/>
</dbReference>
<dbReference type="PANTHER" id="PTHR37423">
    <property type="entry name" value="SOLUBLE LYTIC MUREIN TRANSGLYCOSYLASE-RELATED"/>
    <property type="match status" value="1"/>
</dbReference>
<evidence type="ECO:0000256" key="1">
    <source>
        <dbReference type="ARBA" id="ARBA00007734"/>
    </source>
</evidence>
<dbReference type="Gene3D" id="3.30.70.1070">
    <property type="entry name" value="Sporulation related repeat"/>
    <property type="match status" value="1"/>
</dbReference>
<gene>
    <name evidence="4" type="ORF">OL599_00700</name>
</gene>
<dbReference type="Gene3D" id="1.10.530.10">
    <property type="match status" value="1"/>
</dbReference>
<protein>
    <submittedName>
        <fullName evidence="4">Lytic transglycosylase domain-containing protein</fullName>
    </submittedName>
</protein>
<dbReference type="GO" id="GO:0042834">
    <property type="term" value="F:peptidoglycan binding"/>
    <property type="evidence" value="ECO:0007669"/>
    <property type="project" value="InterPro"/>
</dbReference>
<dbReference type="Pfam" id="PF01464">
    <property type="entry name" value="SLT"/>
    <property type="match status" value="1"/>
</dbReference>
<accession>A0AA41YIL4</accession>
<evidence type="ECO:0000259" key="3">
    <source>
        <dbReference type="PROSITE" id="PS51724"/>
    </source>
</evidence>
<dbReference type="AlphaFoldDB" id="A0AA41YIL4"/>
<sequence>MTTHPIRLRTDAERGRFLPTMRALICVATLGLLSACAGNHSQMSATQEAAQYVARAKRNYTPPGPPGDPWGPYITEAAAKYDVPERWVREVMRQESGGRLYENGQLITSGAGAMGLMQVMPATYDELRARYDLGDDPFDPHDNIMAGTAYLRELYDVFGSPGFLAAYNAGPGRLDDYLTRNRPLPDETRRYVARVGSAIGDSVPVRVAAAPQYAMLPINIPAGPRYPRGRNNSAPVALADNRGPRTGYARGVVQTAALPEPPRPVSAPAVQQVAAAAPAAGRSGFHLIAPAMADTLPTQRGGPAAGSWAIQVGAFGNESQARAAADAARGRARDLLASARPTIGTVRQASNTLYRARLTGLSRDTAMQACERISRSRGGCIVLSPDAQS</sequence>
<evidence type="ECO:0000313" key="4">
    <source>
        <dbReference type="EMBL" id="MCW3473085.1"/>
    </source>
</evidence>
<dbReference type="PROSITE" id="PS51724">
    <property type="entry name" value="SPOR"/>
    <property type="match status" value="1"/>
</dbReference>
<comment type="caution">
    <text evidence="4">The sequence shown here is derived from an EMBL/GenBank/DDBJ whole genome shotgun (WGS) entry which is preliminary data.</text>
</comment>
<dbReference type="InterPro" id="IPR007730">
    <property type="entry name" value="SPOR-like_dom"/>
</dbReference>
<dbReference type="CDD" id="cd00254">
    <property type="entry name" value="LT-like"/>
    <property type="match status" value="1"/>
</dbReference>
<proteinExistence type="inferred from homology"/>
<dbReference type="InterPro" id="IPR008258">
    <property type="entry name" value="Transglycosylase_SLT_dom_1"/>
</dbReference>
<feature type="domain" description="SPOR" evidence="3">
    <location>
        <begin position="302"/>
        <end position="389"/>
    </location>
</feature>
<reference evidence="4" key="2">
    <citation type="submission" date="2022-10" db="EMBL/GenBank/DDBJ databases">
        <authorList>
            <person name="Trinh H.N."/>
        </authorList>
    </citation>
    <scope>NUCLEOTIDE SEQUENCE</scope>
    <source>
        <strain evidence="4">RN2-1</strain>
    </source>
</reference>
<dbReference type="Proteomes" id="UP001165679">
    <property type="component" value="Unassembled WGS sequence"/>
</dbReference>
<keyword evidence="5" id="KW-1185">Reference proteome</keyword>
<organism evidence="4 5">
    <name type="scientific">Limobrevibacterium gyesilva</name>
    <dbReference type="NCBI Taxonomy" id="2991712"/>
    <lineage>
        <taxon>Bacteria</taxon>
        <taxon>Pseudomonadati</taxon>
        <taxon>Pseudomonadota</taxon>
        <taxon>Alphaproteobacteria</taxon>
        <taxon>Acetobacterales</taxon>
        <taxon>Acetobacteraceae</taxon>
        <taxon>Limobrevibacterium</taxon>
    </lineage>
</organism>